<dbReference type="PANTHER" id="PTHR48007:SF86">
    <property type="entry name" value="(WILD MALAYSIAN BANANA) HYPOTHETICAL PROTEIN"/>
    <property type="match status" value="1"/>
</dbReference>
<dbReference type="Gene3D" id="1.10.510.10">
    <property type="entry name" value="Transferase(Phosphotransferase) domain 1"/>
    <property type="match status" value="1"/>
</dbReference>
<dbReference type="OrthoDB" id="1111193at2759"/>
<evidence type="ECO:0000256" key="7">
    <source>
        <dbReference type="ARBA" id="ARBA00023136"/>
    </source>
</evidence>
<evidence type="ECO:0000259" key="12">
    <source>
        <dbReference type="PROSITE" id="PS50011"/>
    </source>
</evidence>
<evidence type="ECO:0000256" key="3">
    <source>
        <dbReference type="ARBA" id="ARBA00022692"/>
    </source>
</evidence>
<evidence type="ECO:0000256" key="6">
    <source>
        <dbReference type="ARBA" id="ARBA00022989"/>
    </source>
</evidence>
<evidence type="ECO:0000256" key="11">
    <source>
        <dbReference type="SAM" id="SignalP"/>
    </source>
</evidence>
<dbReference type="GO" id="GO:0005524">
    <property type="term" value="F:ATP binding"/>
    <property type="evidence" value="ECO:0007669"/>
    <property type="project" value="InterPro"/>
</dbReference>
<dbReference type="PROSITE" id="PS50011">
    <property type="entry name" value="PROTEIN_KINASE_DOM"/>
    <property type="match status" value="1"/>
</dbReference>
<dbReference type="Gramene" id="EFJ31882">
    <property type="protein sequence ID" value="EFJ31882"/>
    <property type="gene ID" value="SELMODRAFT_87671"/>
</dbReference>
<keyword evidence="7 10" id="KW-0472">Membrane</keyword>
<dbReference type="Proteomes" id="UP000001514">
    <property type="component" value="Unassembled WGS sequence"/>
</dbReference>
<sequence>MDLLPPLLRLWPPPLLLPLLLVLVGFIHCQTDLECLSEFRLSVIDQSGYLSSWSANSSSSSSICNAVGVQCLHPSEAKIYSLSLRAAGLSGSFPRGLDKCSSLTGLDLSGNSFSGAIPADLCKSLPFLVRLDLSGNDFSGSIPGELSQCQYLNALDLQQNHLTGSIPGQLGVLPRLAELHLEGNQLSGEIPPILASRPAPNFQFQDNAGLCGPPLSKSCGGGSKASAGIIAGTVVGGAVILLAITAVAFYLSRRPKTMRDDTTWAKKIKAPRSITVSMFEQFLVKIKLSDLMAATESFSRDNVIDAGSAATGVAYRATLRDGSVLAVKRLAPAPRGSSSDAAQFRAEVEALGLVRHANLVPLLGYCVTGGERLLLYKHMTNGTLWSWLHDAHGTLDRLDWPARLKVALGASRGMAYLHHGCNPRILHRSLSTHTILLDDDFDARITDFGLARIVAPAGGHLNADVLTAGGTVGDPGHDAPEYRRVPITTAKGDVYSFGVVLLQLLTSQKPLDVTVGDFKGSLVEWVGALYASGRSGDAIDKSLSGGAADDGELLQALKIACGCVLYAPNDRPSMLEVFEQLRKIGERYDFTDEGDEIPIAAAASDETAATQQRSNGNGASL</sequence>
<dbReference type="GO" id="GO:0016020">
    <property type="term" value="C:membrane"/>
    <property type="evidence" value="ECO:0007669"/>
    <property type="project" value="UniProtKB-SubCell"/>
</dbReference>
<dbReference type="Gene3D" id="3.30.200.20">
    <property type="entry name" value="Phosphorylase Kinase, domain 1"/>
    <property type="match status" value="1"/>
</dbReference>
<comment type="subcellular location">
    <subcellularLocation>
        <location evidence="1">Membrane</location>
        <topology evidence="1">Single-pass membrane protein</topology>
    </subcellularLocation>
</comment>
<dbReference type="SUPFAM" id="SSF52058">
    <property type="entry name" value="L domain-like"/>
    <property type="match status" value="1"/>
</dbReference>
<dbReference type="AlphaFoldDB" id="D8R7G5"/>
<dbReference type="FunFam" id="3.80.10.10:FF:000275">
    <property type="entry name" value="Leucine-rich repeat receptor-like protein kinase"/>
    <property type="match status" value="1"/>
</dbReference>
<dbReference type="InterPro" id="IPR013210">
    <property type="entry name" value="LRR_N_plant-typ"/>
</dbReference>
<dbReference type="InParanoid" id="D8R7G5"/>
<dbReference type="eggNOG" id="ENOG502QSSB">
    <property type="taxonomic scope" value="Eukaryota"/>
</dbReference>
<evidence type="ECO:0000256" key="8">
    <source>
        <dbReference type="ARBA" id="ARBA00023180"/>
    </source>
</evidence>
<dbReference type="FunCoup" id="D8R7G5">
    <property type="interactions" value="1064"/>
</dbReference>
<keyword evidence="3 10" id="KW-0812">Transmembrane</keyword>
<dbReference type="InterPro" id="IPR011009">
    <property type="entry name" value="Kinase-like_dom_sf"/>
</dbReference>
<feature type="compositionally biased region" description="Polar residues" evidence="9">
    <location>
        <begin position="610"/>
        <end position="621"/>
    </location>
</feature>
<dbReference type="EMBL" id="GL377573">
    <property type="protein sequence ID" value="EFJ31882.1"/>
    <property type="molecule type" value="Genomic_DNA"/>
</dbReference>
<dbReference type="Pfam" id="PF00560">
    <property type="entry name" value="LRR_1"/>
    <property type="match status" value="3"/>
</dbReference>
<dbReference type="OMA" id="MAIIMEY"/>
<dbReference type="Pfam" id="PF08263">
    <property type="entry name" value="LRRNT_2"/>
    <property type="match status" value="1"/>
</dbReference>
<dbReference type="Gene3D" id="3.80.10.10">
    <property type="entry name" value="Ribonuclease Inhibitor"/>
    <property type="match status" value="1"/>
</dbReference>
<keyword evidence="14" id="KW-1185">Reference proteome</keyword>
<keyword evidence="6 10" id="KW-1133">Transmembrane helix</keyword>
<dbReference type="SUPFAM" id="SSF56112">
    <property type="entry name" value="Protein kinase-like (PK-like)"/>
    <property type="match status" value="1"/>
</dbReference>
<evidence type="ECO:0000256" key="4">
    <source>
        <dbReference type="ARBA" id="ARBA00022729"/>
    </source>
</evidence>
<reference evidence="13 14" key="1">
    <citation type="journal article" date="2011" name="Science">
        <title>The Selaginella genome identifies genetic changes associated with the evolution of vascular plants.</title>
        <authorList>
            <person name="Banks J.A."/>
            <person name="Nishiyama T."/>
            <person name="Hasebe M."/>
            <person name="Bowman J.L."/>
            <person name="Gribskov M."/>
            <person name="dePamphilis C."/>
            <person name="Albert V.A."/>
            <person name="Aono N."/>
            <person name="Aoyama T."/>
            <person name="Ambrose B.A."/>
            <person name="Ashton N.W."/>
            <person name="Axtell M.J."/>
            <person name="Barker E."/>
            <person name="Barker M.S."/>
            <person name="Bennetzen J.L."/>
            <person name="Bonawitz N.D."/>
            <person name="Chapple C."/>
            <person name="Cheng C."/>
            <person name="Correa L.G."/>
            <person name="Dacre M."/>
            <person name="DeBarry J."/>
            <person name="Dreyer I."/>
            <person name="Elias M."/>
            <person name="Engstrom E.M."/>
            <person name="Estelle M."/>
            <person name="Feng L."/>
            <person name="Finet C."/>
            <person name="Floyd S.K."/>
            <person name="Frommer W.B."/>
            <person name="Fujita T."/>
            <person name="Gramzow L."/>
            <person name="Gutensohn M."/>
            <person name="Harholt J."/>
            <person name="Hattori M."/>
            <person name="Heyl A."/>
            <person name="Hirai T."/>
            <person name="Hiwatashi Y."/>
            <person name="Ishikawa M."/>
            <person name="Iwata M."/>
            <person name="Karol K.G."/>
            <person name="Koehler B."/>
            <person name="Kolukisaoglu U."/>
            <person name="Kubo M."/>
            <person name="Kurata T."/>
            <person name="Lalonde S."/>
            <person name="Li K."/>
            <person name="Li Y."/>
            <person name="Litt A."/>
            <person name="Lyons E."/>
            <person name="Manning G."/>
            <person name="Maruyama T."/>
            <person name="Michael T.P."/>
            <person name="Mikami K."/>
            <person name="Miyazaki S."/>
            <person name="Morinaga S."/>
            <person name="Murata T."/>
            <person name="Mueller-Roeber B."/>
            <person name="Nelson D.R."/>
            <person name="Obara M."/>
            <person name="Oguri Y."/>
            <person name="Olmstead R.G."/>
            <person name="Onodera N."/>
            <person name="Petersen B.L."/>
            <person name="Pils B."/>
            <person name="Prigge M."/>
            <person name="Rensing S.A."/>
            <person name="Riano-Pachon D.M."/>
            <person name="Roberts A.W."/>
            <person name="Sato Y."/>
            <person name="Scheller H.V."/>
            <person name="Schulz B."/>
            <person name="Schulz C."/>
            <person name="Shakirov E.V."/>
            <person name="Shibagaki N."/>
            <person name="Shinohara N."/>
            <person name="Shippen D.E."/>
            <person name="Soerensen I."/>
            <person name="Sotooka R."/>
            <person name="Sugimoto N."/>
            <person name="Sugita M."/>
            <person name="Sumikawa N."/>
            <person name="Tanurdzic M."/>
            <person name="Theissen G."/>
            <person name="Ulvskov P."/>
            <person name="Wakazuki S."/>
            <person name="Weng J.K."/>
            <person name="Willats W.W."/>
            <person name="Wipf D."/>
            <person name="Wolf P.G."/>
            <person name="Yang L."/>
            <person name="Zimmer A.D."/>
            <person name="Zhu Q."/>
            <person name="Mitros T."/>
            <person name="Hellsten U."/>
            <person name="Loque D."/>
            <person name="Otillar R."/>
            <person name="Salamov A."/>
            <person name="Schmutz J."/>
            <person name="Shapiro H."/>
            <person name="Lindquist E."/>
            <person name="Lucas S."/>
            <person name="Rokhsar D."/>
            <person name="Grigoriev I.V."/>
        </authorList>
    </citation>
    <scope>NUCLEOTIDE SEQUENCE [LARGE SCALE GENOMIC DNA]</scope>
</reference>
<feature type="domain" description="Protein kinase" evidence="12">
    <location>
        <begin position="300"/>
        <end position="591"/>
    </location>
</feature>
<evidence type="ECO:0000256" key="9">
    <source>
        <dbReference type="SAM" id="MobiDB-lite"/>
    </source>
</evidence>
<evidence type="ECO:0000256" key="1">
    <source>
        <dbReference type="ARBA" id="ARBA00004167"/>
    </source>
</evidence>
<protein>
    <recommendedName>
        <fullName evidence="12">Protein kinase domain-containing protein</fullName>
    </recommendedName>
</protein>
<evidence type="ECO:0000313" key="14">
    <source>
        <dbReference type="Proteomes" id="UP000001514"/>
    </source>
</evidence>
<evidence type="ECO:0000313" key="13">
    <source>
        <dbReference type="EMBL" id="EFJ31882.1"/>
    </source>
</evidence>
<dbReference type="KEGG" id="smo:SELMODRAFT_87671"/>
<name>D8R7G5_SELML</name>
<accession>D8R7G5</accession>
<keyword evidence="5" id="KW-0677">Repeat</keyword>
<dbReference type="HOGENOM" id="CLU_000288_92_6_1"/>
<dbReference type="PANTHER" id="PTHR48007">
    <property type="entry name" value="LEUCINE-RICH REPEAT RECEPTOR-LIKE PROTEIN KINASE PXC1"/>
    <property type="match status" value="1"/>
</dbReference>
<feature type="signal peptide" evidence="11">
    <location>
        <begin position="1"/>
        <end position="29"/>
    </location>
</feature>
<keyword evidence="2" id="KW-0433">Leucine-rich repeat</keyword>
<keyword evidence="4 11" id="KW-0732">Signal</keyword>
<dbReference type="Pfam" id="PF07714">
    <property type="entry name" value="PK_Tyr_Ser-Thr"/>
    <property type="match status" value="1"/>
</dbReference>
<keyword evidence="8" id="KW-0325">Glycoprotein</keyword>
<proteinExistence type="predicted"/>
<dbReference type="InterPro" id="IPR001245">
    <property type="entry name" value="Ser-Thr/Tyr_kinase_cat_dom"/>
</dbReference>
<evidence type="ECO:0000256" key="5">
    <source>
        <dbReference type="ARBA" id="ARBA00022737"/>
    </source>
</evidence>
<dbReference type="GO" id="GO:0004672">
    <property type="term" value="F:protein kinase activity"/>
    <property type="evidence" value="ECO:0007669"/>
    <property type="project" value="InterPro"/>
</dbReference>
<feature type="transmembrane region" description="Helical" evidence="10">
    <location>
        <begin position="227"/>
        <end position="251"/>
    </location>
</feature>
<dbReference type="InterPro" id="IPR032675">
    <property type="entry name" value="LRR_dom_sf"/>
</dbReference>
<feature type="region of interest" description="Disordered" evidence="9">
    <location>
        <begin position="601"/>
        <end position="621"/>
    </location>
</feature>
<dbReference type="InterPro" id="IPR046959">
    <property type="entry name" value="PRK1-6/SRF4-like"/>
</dbReference>
<organism evidence="14">
    <name type="scientific">Selaginella moellendorffii</name>
    <name type="common">Spikemoss</name>
    <dbReference type="NCBI Taxonomy" id="88036"/>
    <lineage>
        <taxon>Eukaryota</taxon>
        <taxon>Viridiplantae</taxon>
        <taxon>Streptophyta</taxon>
        <taxon>Embryophyta</taxon>
        <taxon>Tracheophyta</taxon>
        <taxon>Lycopodiopsida</taxon>
        <taxon>Selaginellales</taxon>
        <taxon>Selaginellaceae</taxon>
        <taxon>Selaginella</taxon>
    </lineage>
</organism>
<feature type="chain" id="PRO_5003121571" description="Protein kinase domain-containing protein" evidence="11">
    <location>
        <begin position="30"/>
        <end position="621"/>
    </location>
</feature>
<dbReference type="InterPro" id="IPR001611">
    <property type="entry name" value="Leu-rich_rpt"/>
</dbReference>
<evidence type="ECO:0000256" key="10">
    <source>
        <dbReference type="SAM" id="Phobius"/>
    </source>
</evidence>
<evidence type="ECO:0000256" key="2">
    <source>
        <dbReference type="ARBA" id="ARBA00022614"/>
    </source>
</evidence>
<gene>
    <name evidence="13" type="ORF">SELMODRAFT_87671</name>
</gene>
<dbReference type="InterPro" id="IPR000719">
    <property type="entry name" value="Prot_kinase_dom"/>
</dbReference>